<evidence type="ECO:0000256" key="4">
    <source>
        <dbReference type="ARBA" id="ARBA00023098"/>
    </source>
</evidence>
<dbReference type="NCBIfam" id="NF003657">
    <property type="entry name" value="PRK05289.1"/>
    <property type="match status" value="1"/>
</dbReference>
<keyword evidence="1" id="KW-0444">Lipid biosynthesis</keyword>
<dbReference type="EMBL" id="DRMS01000057">
    <property type="protein sequence ID" value="HFC91486.1"/>
    <property type="molecule type" value="Genomic_DNA"/>
</dbReference>
<dbReference type="InterPro" id="IPR001451">
    <property type="entry name" value="Hexapep"/>
</dbReference>
<feature type="domain" description="UDP N-acetylglucosamine O-acyltransferase C-terminal" evidence="6">
    <location>
        <begin position="122"/>
        <end position="202"/>
    </location>
</feature>
<evidence type="ECO:0000313" key="7">
    <source>
        <dbReference type="EMBL" id="HFC91486.1"/>
    </source>
</evidence>
<dbReference type="InterPro" id="IPR010137">
    <property type="entry name" value="Lipid_A_LpxA"/>
</dbReference>
<evidence type="ECO:0000256" key="2">
    <source>
        <dbReference type="ARBA" id="ARBA00022556"/>
    </source>
</evidence>
<dbReference type="Proteomes" id="UP000885750">
    <property type="component" value="Unassembled WGS sequence"/>
</dbReference>
<dbReference type="NCBIfam" id="TIGR01852">
    <property type="entry name" value="lipid_A_lpxA"/>
    <property type="match status" value="1"/>
</dbReference>
<evidence type="ECO:0000259" key="6">
    <source>
        <dbReference type="Pfam" id="PF13720"/>
    </source>
</evidence>
<evidence type="ECO:0000256" key="5">
    <source>
        <dbReference type="ARBA" id="ARBA00023315"/>
    </source>
</evidence>
<dbReference type="EC" id="2.3.1.129" evidence="7"/>
<name>A0A7V2SXY4_LEUMU</name>
<dbReference type="GO" id="GO:0016020">
    <property type="term" value="C:membrane"/>
    <property type="evidence" value="ECO:0007669"/>
    <property type="project" value="GOC"/>
</dbReference>
<dbReference type="SUPFAM" id="SSF51161">
    <property type="entry name" value="Trimeric LpxA-like enzymes"/>
    <property type="match status" value="1"/>
</dbReference>
<dbReference type="Gene3D" id="2.160.10.10">
    <property type="entry name" value="Hexapeptide repeat proteins"/>
    <property type="match status" value="1"/>
</dbReference>
<dbReference type="InterPro" id="IPR011004">
    <property type="entry name" value="Trimer_LpxA-like_sf"/>
</dbReference>
<protein>
    <submittedName>
        <fullName evidence="7">Acyl-ACP--UDP-N-acetylglucosamine O-acyltransferase</fullName>
        <ecNumber evidence="7">2.3.1.129</ecNumber>
    </submittedName>
</protein>
<gene>
    <name evidence="7" type="ORF">ENJ51_01590</name>
</gene>
<keyword evidence="5 7" id="KW-0012">Acyltransferase</keyword>
<feature type="non-terminal residue" evidence="7">
    <location>
        <position position="1"/>
    </location>
</feature>
<keyword evidence="3 7" id="KW-0808">Transferase</keyword>
<proteinExistence type="predicted"/>
<dbReference type="Pfam" id="PF00132">
    <property type="entry name" value="Hexapep"/>
    <property type="match status" value="1"/>
</dbReference>
<evidence type="ECO:0000256" key="3">
    <source>
        <dbReference type="ARBA" id="ARBA00022679"/>
    </source>
</evidence>
<dbReference type="CDD" id="cd03351">
    <property type="entry name" value="LbH_UDP-GlcNAc_AT"/>
    <property type="match status" value="1"/>
</dbReference>
<keyword evidence="4" id="KW-0443">Lipid metabolism</keyword>
<evidence type="ECO:0000256" key="1">
    <source>
        <dbReference type="ARBA" id="ARBA00022516"/>
    </source>
</evidence>
<organism evidence="7">
    <name type="scientific">Leucothrix mucor</name>
    <dbReference type="NCBI Taxonomy" id="45248"/>
    <lineage>
        <taxon>Bacteria</taxon>
        <taxon>Pseudomonadati</taxon>
        <taxon>Pseudomonadota</taxon>
        <taxon>Gammaproteobacteria</taxon>
        <taxon>Thiotrichales</taxon>
        <taxon>Thiotrichaceae</taxon>
        <taxon>Leucothrix</taxon>
    </lineage>
</organism>
<reference evidence="7" key="1">
    <citation type="journal article" date="2020" name="mSystems">
        <title>Genome- and Community-Level Interaction Insights into Carbon Utilization and Element Cycling Functions of Hydrothermarchaeota in Hydrothermal Sediment.</title>
        <authorList>
            <person name="Zhou Z."/>
            <person name="Liu Y."/>
            <person name="Xu W."/>
            <person name="Pan J."/>
            <person name="Luo Z.H."/>
            <person name="Li M."/>
        </authorList>
    </citation>
    <scope>NUCLEOTIDE SEQUENCE [LARGE SCALE GENOMIC DNA]</scope>
    <source>
        <strain evidence="7">HyVt-493</strain>
    </source>
</reference>
<dbReference type="Gene3D" id="1.20.1180.10">
    <property type="entry name" value="Udp N-acetylglucosamine O-acyltransferase, C-terminal domain"/>
    <property type="match status" value="1"/>
</dbReference>
<dbReference type="GO" id="GO:0009245">
    <property type="term" value="P:lipid A biosynthetic process"/>
    <property type="evidence" value="ECO:0007669"/>
    <property type="project" value="UniProtKB-KW"/>
</dbReference>
<sequence length="204" mass="22753">ENKIYQFSSIGEIPQDKKYNGEATKLIIGDRNVIRECCTFNTGTTQDIGKTVLGDDNWIMAYVHLAHDCIIGNNTIFANNATLAGHVTIRDHVILGGFTLVHQFCAIGEYAFTGMGSAITKDLPPYMVAAGTPTKQHGINKEGLRRQGFDDATRTRINHAYKILYRQDLSIQKAVTLLTDQYAEYEDVMLMADFCAKSKRGILR</sequence>
<keyword evidence="2" id="KW-0441">Lipid A biosynthesis</keyword>
<dbReference type="PANTHER" id="PTHR43480">
    <property type="entry name" value="ACYL-[ACYL-CARRIER-PROTEIN]--UDP-N-ACETYLGLUCOSAMINE O-ACYLTRANSFERASE"/>
    <property type="match status" value="1"/>
</dbReference>
<accession>A0A7V2SXY4</accession>
<comment type="caution">
    <text evidence="7">The sequence shown here is derived from an EMBL/GenBank/DDBJ whole genome shotgun (WGS) entry which is preliminary data.</text>
</comment>
<dbReference type="InterPro" id="IPR037157">
    <property type="entry name" value="Acetyltransf_C_sf"/>
</dbReference>
<dbReference type="PANTHER" id="PTHR43480:SF1">
    <property type="entry name" value="ACYL-[ACYL-CARRIER-PROTEIN]--UDP-N-ACETYLGLUCOSAMINE O-ACYLTRANSFERASE, MITOCHONDRIAL-RELATED"/>
    <property type="match status" value="1"/>
</dbReference>
<dbReference type="GO" id="GO:0008780">
    <property type="term" value="F:acyl-[acyl-carrier-protein]-UDP-N-acetylglucosamine O-acyltransferase activity"/>
    <property type="evidence" value="ECO:0007669"/>
    <property type="project" value="UniProtKB-EC"/>
</dbReference>
<dbReference type="InterPro" id="IPR029098">
    <property type="entry name" value="Acetyltransf_C"/>
</dbReference>
<dbReference type="Pfam" id="PF13720">
    <property type="entry name" value="Acetyltransf_11"/>
    <property type="match status" value="1"/>
</dbReference>
<dbReference type="AlphaFoldDB" id="A0A7V2SXY4"/>